<gene>
    <name evidence="1" type="ORF">OV079_49985</name>
</gene>
<dbReference type="EMBL" id="JAPNKE010000002">
    <property type="protein sequence ID" value="MCY1013529.1"/>
    <property type="molecule type" value="Genomic_DNA"/>
</dbReference>
<protein>
    <submittedName>
        <fullName evidence="1">Uncharacterized protein</fullName>
    </submittedName>
</protein>
<organism evidence="1 2">
    <name type="scientific">Nannocystis pusilla</name>
    <dbReference type="NCBI Taxonomy" id="889268"/>
    <lineage>
        <taxon>Bacteria</taxon>
        <taxon>Pseudomonadati</taxon>
        <taxon>Myxococcota</taxon>
        <taxon>Polyangia</taxon>
        <taxon>Nannocystales</taxon>
        <taxon>Nannocystaceae</taxon>
        <taxon>Nannocystis</taxon>
    </lineage>
</organism>
<accession>A0A9X3J457</accession>
<keyword evidence="2" id="KW-1185">Reference proteome</keyword>
<dbReference type="AlphaFoldDB" id="A0A9X3J457"/>
<reference evidence="1" key="1">
    <citation type="submission" date="2022-11" db="EMBL/GenBank/DDBJ databases">
        <title>Minimal conservation of predation-associated metabolite biosynthetic gene clusters underscores biosynthetic potential of Myxococcota including descriptions for ten novel species: Archangium lansinium sp. nov., Myxococcus landrumus sp. nov., Nannocystis bai.</title>
        <authorList>
            <person name="Ahearne A."/>
            <person name="Stevens C."/>
            <person name="Phillips K."/>
        </authorList>
    </citation>
    <scope>NUCLEOTIDE SEQUENCE</scope>
    <source>
        <strain evidence="1">Na p29</strain>
    </source>
</reference>
<evidence type="ECO:0000313" key="1">
    <source>
        <dbReference type="EMBL" id="MCY1013529.1"/>
    </source>
</evidence>
<dbReference type="Proteomes" id="UP001150924">
    <property type="component" value="Unassembled WGS sequence"/>
</dbReference>
<comment type="caution">
    <text evidence="1">The sequence shown here is derived from an EMBL/GenBank/DDBJ whole genome shotgun (WGS) entry which is preliminary data.</text>
</comment>
<sequence length="126" mass="14558">MEQAGACPGTEPCWWRTTVTGSRMIRLENYAQSRQERLTSDEFQAVLEIVDRPDFRAALRSKEPTCPEVVDSTISLTLETSRGRFVDKRAGGCIIDEQRFPTHPYRDLFRRLDASRRRHFPGVLPF</sequence>
<dbReference type="RefSeq" id="WP_267777548.1">
    <property type="nucleotide sequence ID" value="NZ_JAPNKE010000002.1"/>
</dbReference>
<evidence type="ECO:0000313" key="2">
    <source>
        <dbReference type="Proteomes" id="UP001150924"/>
    </source>
</evidence>
<name>A0A9X3J457_9BACT</name>
<proteinExistence type="predicted"/>